<keyword evidence="2" id="KW-1185">Reference proteome</keyword>
<organism evidence="1 2">
    <name type="scientific">Hypericibacter adhaerens</name>
    <dbReference type="NCBI Taxonomy" id="2602016"/>
    <lineage>
        <taxon>Bacteria</taxon>
        <taxon>Pseudomonadati</taxon>
        <taxon>Pseudomonadota</taxon>
        <taxon>Alphaproteobacteria</taxon>
        <taxon>Rhodospirillales</taxon>
        <taxon>Dongiaceae</taxon>
        <taxon>Hypericibacter</taxon>
    </lineage>
</organism>
<gene>
    <name evidence="1" type="ORF">FRZ61_02300</name>
</gene>
<dbReference type="CDD" id="cd00657">
    <property type="entry name" value="Ferritin_like"/>
    <property type="match status" value="1"/>
</dbReference>
<evidence type="ECO:0000313" key="2">
    <source>
        <dbReference type="Proteomes" id="UP000325797"/>
    </source>
</evidence>
<dbReference type="AlphaFoldDB" id="A0A5J6MSM9"/>
<evidence type="ECO:0000313" key="1">
    <source>
        <dbReference type="EMBL" id="QEX20313.1"/>
    </source>
</evidence>
<dbReference type="Pfam" id="PF13668">
    <property type="entry name" value="Ferritin_2"/>
    <property type="match status" value="1"/>
</dbReference>
<dbReference type="OrthoDB" id="7571942at2"/>
<dbReference type="Gene3D" id="1.20.1260.10">
    <property type="match status" value="1"/>
</dbReference>
<dbReference type="KEGG" id="hadh:FRZ61_02300"/>
<dbReference type="EMBL" id="CP042582">
    <property type="protein sequence ID" value="QEX20313.1"/>
    <property type="molecule type" value="Genomic_DNA"/>
</dbReference>
<dbReference type="Proteomes" id="UP000325797">
    <property type="component" value="Chromosome"/>
</dbReference>
<sequence length="198" mass="20739">MSEQNILRPETTLVPARRRLLVRGGQVLLSAGAIAILAGCESMASSKPASAATAANDIQVLNTALGLEYEGIAAYQVGAESGLLQKPVLGVAVKFQDHHKKHAELLASTVKKLGGTPVMPQSKYDFPTGNLKTQEDVLRFAAGLEQGAAQAYYGAVPVFANKDLSAAAASIMADEAMHWAVLRSALGEDPIPTPFAIS</sequence>
<dbReference type="InterPro" id="IPR009078">
    <property type="entry name" value="Ferritin-like_SF"/>
</dbReference>
<reference evidence="1 2" key="1">
    <citation type="submission" date="2019-08" db="EMBL/GenBank/DDBJ databases">
        <title>Hyperibacter terrae gen. nov., sp. nov. and Hyperibacter viscosus sp. nov., two new members in the family Rhodospirillaceae isolated from the rhizosphere of Hypericum perforatum.</title>
        <authorList>
            <person name="Noviana Z."/>
        </authorList>
    </citation>
    <scope>NUCLEOTIDE SEQUENCE [LARGE SCALE GENOMIC DNA]</scope>
    <source>
        <strain evidence="1 2">R5959</strain>
    </source>
</reference>
<dbReference type="SUPFAM" id="SSF47240">
    <property type="entry name" value="Ferritin-like"/>
    <property type="match status" value="1"/>
</dbReference>
<name>A0A5J6MSM9_9PROT</name>
<accession>A0A5J6MSM9</accession>
<proteinExistence type="predicted"/>
<dbReference type="RefSeq" id="WP_151114560.1">
    <property type="nucleotide sequence ID" value="NZ_CP042582.1"/>
</dbReference>
<protein>
    <submittedName>
        <fullName evidence="1">Exported protein</fullName>
    </submittedName>
</protein>
<dbReference type="InterPro" id="IPR012347">
    <property type="entry name" value="Ferritin-like"/>
</dbReference>